<feature type="chain" id="PRO_5003280737" evidence="1">
    <location>
        <begin position="20"/>
        <end position="33"/>
    </location>
</feature>
<keyword evidence="1" id="KW-0732">Signal</keyword>
<organism evidence="2">
    <name type="scientific">Hordeum vulgare subsp. vulgare</name>
    <name type="common">Domesticated barley</name>
    <dbReference type="NCBI Taxonomy" id="112509"/>
    <lineage>
        <taxon>Eukaryota</taxon>
        <taxon>Viridiplantae</taxon>
        <taxon>Streptophyta</taxon>
        <taxon>Embryophyta</taxon>
        <taxon>Tracheophyta</taxon>
        <taxon>Spermatophyta</taxon>
        <taxon>Magnoliopsida</taxon>
        <taxon>Liliopsida</taxon>
        <taxon>Poales</taxon>
        <taxon>Poaceae</taxon>
        <taxon>BOP clade</taxon>
        <taxon>Pooideae</taxon>
        <taxon>Triticodae</taxon>
        <taxon>Triticeae</taxon>
        <taxon>Hordeinae</taxon>
        <taxon>Hordeum</taxon>
    </lineage>
</organism>
<dbReference type="AlphaFoldDB" id="F2D413"/>
<evidence type="ECO:0000313" key="2">
    <source>
        <dbReference type="EMBL" id="BAJ89834.1"/>
    </source>
</evidence>
<reference evidence="2" key="1">
    <citation type="journal article" date="2011" name="Plant Physiol.">
        <title>Comprehensive sequence analysis of 24,783 barley full-length cDNAs derived from 12 clone libraries.</title>
        <authorList>
            <person name="Matsumoto T."/>
            <person name="Tanaka T."/>
            <person name="Sakai H."/>
            <person name="Amano N."/>
            <person name="Kanamori H."/>
            <person name="Kurita K."/>
            <person name="Kikuta A."/>
            <person name="Kamiya K."/>
            <person name="Yamamoto M."/>
            <person name="Ikawa H."/>
            <person name="Fujii N."/>
            <person name="Hori K."/>
            <person name="Itoh T."/>
            <person name="Sato K."/>
        </authorList>
    </citation>
    <scope>NUCLEOTIDE SEQUENCE</scope>
    <source>
        <tissue evidence="2">Shoot</tissue>
    </source>
</reference>
<accession>F2D413</accession>
<protein>
    <submittedName>
        <fullName evidence="2">Predicted protein</fullName>
    </submittedName>
</protein>
<proteinExistence type="evidence at transcript level"/>
<name>F2D413_HORVV</name>
<dbReference type="EMBL" id="AK358621">
    <property type="protein sequence ID" value="BAJ89834.1"/>
    <property type="molecule type" value="mRNA"/>
</dbReference>
<sequence>MAKAAAMFVLVALVAAAMATGGAAQCGVAVPRC</sequence>
<evidence type="ECO:0000256" key="1">
    <source>
        <dbReference type="SAM" id="SignalP"/>
    </source>
</evidence>
<feature type="signal peptide" evidence="1">
    <location>
        <begin position="1"/>
        <end position="19"/>
    </location>
</feature>